<dbReference type="PANTHER" id="PTHR48220">
    <property type="match status" value="1"/>
</dbReference>
<dbReference type="Proteomes" id="UP000243723">
    <property type="component" value="Unassembled WGS sequence"/>
</dbReference>
<protein>
    <recommendedName>
        <fullName evidence="4">Vacuolar protein sorting-associated protein 62</fullName>
    </recommendedName>
</protein>
<keyword evidence="1" id="KW-0732">Signal</keyword>
<evidence type="ECO:0008006" key="4">
    <source>
        <dbReference type="Google" id="ProtNLM"/>
    </source>
</evidence>
<feature type="signal peptide" evidence="1">
    <location>
        <begin position="1"/>
        <end position="19"/>
    </location>
</feature>
<dbReference type="AlphaFoldDB" id="A0A2P7YFZ6"/>
<dbReference type="GO" id="GO:0006623">
    <property type="term" value="P:protein targeting to vacuole"/>
    <property type="evidence" value="ECO:0007669"/>
    <property type="project" value="TreeGrafter"/>
</dbReference>
<dbReference type="GO" id="GO:0000329">
    <property type="term" value="C:fungal-type vacuole membrane"/>
    <property type="evidence" value="ECO:0007669"/>
    <property type="project" value="TreeGrafter"/>
</dbReference>
<name>A0A2P7YFZ6_9PEZI</name>
<dbReference type="OrthoDB" id="188042at2759"/>
<feature type="chain" id="PRO_5015189445" description="Vacuolar protein sorting-associated protein 62" evidence="1">
    <location>
        <begin position="20"/>
        <end position="347"/>
    </location>
</feature>
<evidence type="ECO:0000313" key="2">
    <source>
        <dbReference type="EMBL" id="PSK34885.1"/>
    </source>
</evidence>
<gene>
    <name evidence="2" type="ORF">B9Z65_1468</name>
</gene>
<organism evidence="2 3">
    <name type="scientific">Elsinoe australis</name>
    <dbReference type="NCBI Taxonomy" id="40998"/>
    <lineage>
        <taxon>Eukaryota</taxon>
        <taxon>Fungi</taxon>
        <taxon>Dikarya</taxon>
        <taxon>Ascomycota</taxon>
        <taxon>Pezizomycotina</taxon>
        <taxon>Dothideomycetes</taxon>
        <taxon>Dothideomycetidae</taxon>
        <taxon>Myriangiales</taxon>
        <taxon>Elsinoaceae</taxon>
        <taxon>Elsinoe</taxon>
    </lineage>
</organism>
<evidence type="ECO:0000256" key="1">
    <source>
        <dbReference type="SAM" id="SignalP"/>
    </source>
</evidence>
<dbReference type="Pfam" id="PF06101">
    <property type="entry name" value="Vps62"/>
    <property type="match status" value="1"/>
</dbReference>
<reference evidence="2 3" key="1">
    <citation type="submission" date="2017-05" db="EMBL/GenBank/DDBJ databases">
        <title>Draft genome sequence of Elsinoe australis.</title>
        <authorList>
            <person name="Cheng Q."/>
        </authorList>
    </citation>
    <scope>NUCLEOTIDE SEQUENCE [LARGE SCALE GENOMIC DNA]</scope>
    <source>
        <strain evidence="2 3">NL1</strain>
    </source>
</reference>
<dbReference type="PANTHER" id="PTHR48220:SF1">
    <property type="entry name" value="VACUOLAR PROTEIN SORTING-ASSOCIATED PROTEIN 62-RELATED"/>
    <property type="match status" value="1"/>
</dbReference>
<dbReference type="InterPro" id="IPR053102">
    <property type="entry name" value="VPS_Associated"/>
</dbReference>
<evidence type="ECO:0000313" key="3">
    <source>
        <dbReference type="Proteomes" id="UP000243723"/>
    </source>
</evidence>
<dbReference type="STRING" id="40998.A0A2P7YFZ6"/>
<dbReference type="EMBL" id="NHZQ01000445">
    <property type="protein sequence ID" value="PSK34885.1"/>
    <property type="molecule type" value="Genomic_DNA"/>
</dbReference>
<proteinExistence type="predicted"/>
<keyword evidence="3" id="KW-1185">Reference proteome</keyword>
<accession>A0A2P7YFZ6</accession>
<comment type="caution">
    <text evidence="2">The sequence shown here is derived from an EMBL/GenBank/DDBJ whole genome shotgun (WGS) entry which is preliminary data.</text>
</comment>
<dbReference type="InterPro" id="IPR009291">
    <property type="entry name" value="Vps62"/>
</dbReference>
<sequence>MVAAFFSHAVLAFGLAVEASPVTKRAVPAGVPKYVIDYAPVVRLFSADPYRPSDIGATLPNTTPQINFTTVNNIPDPLTLDNLDALNAKDGANIYLTSKQDVTTNPVWLNGVAPDSSGSIGDAIGSTIIVVDKGNGVVDAFYMYFYAYNWGGVLLGFNVGNHVGDWEHNMIRFNNGQPQQIWFSQHSNGEAFYWNAVQKEGLRPVVYSSNGSHANYATVGAQDRVLPDLDLPGVVFNDFADEGPRWDPVLNSYFYTFDAAASTFATYDETYPVKYLDFLGKLGDQQYPDSDPRQRNLLDLGLAYKFTGGPTGPKDKGLNRKNVCPDSDSFCFVRSRLDQRDVGDEIY</sequence>